<dbReference type="SUPFAM" id="SSF53474">
    <property type="entry name" value="alpha/beta-Hydrolases"/>
    <property type="match status" value="2"/>
</dbReference>
<dbReference type="InterPro" id="IPR050309">
    <property type="entry name" value="Type-B_Carboxylest/Lipase"/>
</dbReference>
<dbReference type="InterPro" id="IPR019826">
    <property type="entry name" value="Carboxylesterase_B_AS"/>
</dbReference>
<evidence type="ECO:0000313" key="9">
    <source>
        <dbReference type="Proteomes" id="UP000053240"/>
    </source>
</evidence>
<dbReference type="InParanoid" id="A0A194RGX0"/>
<dbReference type="Proteomes" id="UP000053240">
    <property type="component" value="Unassembled WGS sequence"/>
</dbReference>
<dbReference type="PROSITE" id="PS00122">
    <property type="entry name" value="CARBOXYLESTERASE_B_1"/>
    <property type="match status" value="1"/>
</dbReference>
<dbReference type="AlphaFoldDB" id="A0A194RGX0"/>
<evidence type="ECO:0000256" key="3">
    <source>
        <dbReference type="ARBA" id="ARBA00022801"/>
    </source>
</evidence>
<name>A0A194RGX0_PAPMA</name>
<dbReference type="EMBL" id="KQ460205">
    <property type="protein sequence ID" value="KPJ17063.1"/>
    <property type="molecule type" value="Genomic_DNA"/>
</dbReference>
<protein>
    <submittedName>
        <fullName evidence="8">Juvenile hormone esterase</fullName>
    </submittedName>
</protein>
<evidence type="ECO:0000256" key="6">
    <source>
        <dbReference type="SAM" id="SignalP"/>
    </source>
</evidence>
<sequence length="1071" mass="120219">MRAYNVYRLAVAVFLHVGAVIAEPVGCEVRARLESGWVCGLRRWAENNTVYASFRGVPYAKQPLGELRFKELQPAEPWDYLDASEEGPICPQQDVFYGKMMTSHKMEEACIYANIHVPIEALPQSSLRRPLRHLKPPYEAGLSEEDDPQQPGLPILVFVHGGGFAFGSGNSDVYGPEYLVSKGVIVITFNYRLNVFGFLSLNTPSIPGNNALRDVITLLRWVRANARSFGGDPEQVTLGGQSAGAAIAHLVSFAPDTDGLFNRLILMSGTAMPAFYTLSPAFAQNIANMFLTHLNITTTDPELAHSQLIKLPLDKIMNANSMLIDYFGLTTFVPVLEKKLPGVNPVILEDPITLMNKGVGRNMEMFIGFTSAECESFRPRFEQIDMVTRINENPLLVLSPNIIFNAPASDLLNIAKEVEQKYFNGEPTMDNYIHSCSDTFYNYPAMKIAQMKQAMGGAPVFLYQFSYEGKANVIKTAFGINYKGVGHVEDMTYVFKVNSIMEKYITFPSGSKDDLMRKRMTAFVSNFVKCGYPNCIGNEVAAWRPVDRYLRYQEIENTYYKSTDPTDAQIEILISMTHQNVITTAQGLLRGVSKDGYISYIGIPYASSNGTGRFKRAGIAPFWSGIREANDPHCTASSSVDKCLQLDVYIPTTPNEQPWPVLVWVKGGNGFYHPGQLVRRGIILVTVRHRMGPLGFLCTNEEQIPGNAGVKDVVLALRWVKDNIVAFSGNPDNVVLAGESFGAAIVETIMLSRMSQGLFHGAVMQSGTVLSPWAFNYDPKSRVKALMTAYDSKEFPETLLETSAEDLVEKSKDLDMPYFPFGICVEKSFKKEERLLDELPYDLLSDGKVIDVPLIIGYNNNEGYIFANMLKIANVIRRITTDMTFLLPMELEDMGARELNHTRDRIKNIYFKNGNFSLASVIEYHSDAYFINHIHRSARLHSSSSHYPVYYYQFSYSGDIGVEPENGIDKVGAAHSDELAFLFSENGRTLSGDDGKVQDKLVTLWTNFVKHLNPTPDKSDSTRWESLDYQTPRLLNIGMDMEMMDYPRTAAMDMWDEVYEKYYTRERNKAK</sequence>
<feature type="chain" id="PRO_5008265174" evidence="6">
    <location>
        <begin position="23"/>
        <end position="1071"/>
    </location>
</feature>
<feature type="domain" description="Carboxylesterase type B" evidence="7">
    <location>
        <begin position="32"/>
        <end position="559"/>
    </location>
</feature>
<dbReference type="Pfam" id="PF00135">
    <property type="entry name" value="COesterase"/>
    <property type="match status" value="2"/>
</dbReference>
<proteinExistence type="inferred from homology"/>
<evidence type="ECO:0000256" key="2">
    <source>
        <dbReference type="ARBA" id="ARBA00022487"/>
    </source>
</evidence>
<dbReference type="PANTHER" id="PTHR11559">
    <property type="entry name" value="CARBOXYLESTERASE"/>
    <property type="match status" value="1"/>
</dbReference>
<dbReference type="Gene3D" id="3.40.50.1820">
    <property type="entry name" value="alpha/beta hydrolase"/>
    <property type="match status" value="2"/>
</dbReference>
<evidence type="ECO:0000313" key="8">
    <source>
        <dbReference type="EMBL" id="KPJ17063.1"/>
    </source>
</evidence>
<keyword evidence="4" id="KW-1015">Disulfide bond</keyword>
<dbReference type="InterPro" id="IPR029058">
    <property type="entry name" value="AB_hydrolase_fold"/>
</dbReference>
<evidence type="ECO:0000256" key="1">
    <source>
        <dbReference type="ARBA" id="ARBA00005964"/>
    </source>
</evidence>
<keyword evidence="9" id="KW-1185">Reference proteome</keyword>
<dbReference type="GO" id="GO:0052689">
    <property type="term" value="F:carboxylic ester hydrolase activity"/>
    <property type="evidence" value="ECO:0007669"/>
    <property type="project" value="UniProtKB-KW"/>
</dbReference>
<feature type="domain" description="Carboxylesterase type B" evidence="7">
    <location>
        <begin position="579"/>
        <end position="1055"/>
    </location>
</feature>
<feature type="signal peptide" evidence="6">
    <location>
        <begin position="1"/>
        <end position="22"/>
    </location>
</feature>
<keyword evidence="6" id="KW-0732">Signal</keyword>
<accession>A0A194RGX0</accession>
<evidence type="ECO:0000256" key="4">
    <source>
        <dbReference type="ARBA" id="ARBA00023157"/>
    </source>
</evidence>
<organism evidence="8 9">
    <name type="scientific">Papilio machaon</name>
    <name type="common">Old World swallowtail butterfly</name>
    <dbReference type="NCBI Taxonomy" id="76193"/>
    <lineage>
        <taxon>Eukaryota</taxon>
        <taxon>Metazoa</taxon>
        <taxon>Ecdysozoa</taxon>
        <taxon>Arthropoda</taxon>
        <taxon>Hexapoda</taxon>
        <taxon>Insecta</taxon>
        <taxon>Pterygota</taxon>
        <taxon>Neoptera</taxon>
        <taxon>Endopterygota</taxon>
        <taxon>Lepidoptera</taxon>
        <taxon>Glossata</taxon>
        <taxon>Ditrysia</taxon>
        <taxon>Papilionoidea</taxon>
        <taxon>Papilionidae</taxon>
        <taxon>Papilioninae</taxon>
        <taxon>Papilio</taxon>
    </lineage>
</organism>
<comment type="similarity">
    <text evidence="1">Belongs to the type-B carboxylesterase/lipase family.</text>
</comment>
<evidence type="ECO:0000256" key="5">
    <source>
        <dbReference type="ARBA" id="ARBA00023180"/>
    </source>
</evidence>
<dbReference type="InterPro" id="IPR002018">
    <property type="entry name" value="CarbesteraseB"/>
</dbReference>
<reference evidence="8 9" key="1">
    <citation type="journal article" date="2015" name="Nat. Commun.">
        <title>Outbred genome sequencing and CRISPR/Cas9 gene editing in butterflies.</title>
        <authorList>
            <person name="Li X."/>
            <person name="Fan D."/>
            <person name="Zhang W."/>
            <person name="Liu G."/>
            <person name="Zhang L."/>
            <person name="Zhao L."/>
            <person name="Fang X."/>
            <person name="Chen L."/>
            <person name="Dong Y."/>
            <person name="Chen Y."/>
            <person name="Ding Y."/>
            <person name="Zhao R."/>
            <person name="Feng M."/>
            <person name="Zhu Y."/>
            <person name="Feng Y."/>
            <person name="Jiang X."/>
            <person name="Zhu D."/>
            <person name="Xiang H."/>
            <person name="Feng X."/>
            <person name="Li S."/>
            <person name="Wang J."/>
            <person name="Zhang G."/>
            <person name="Kronforst M.R."/>
            <person name="Wang W."/>
        </authorList>
    </citation>
    <scope>NUCLEOTIDE SEQUENCE [LARGE SCALE GENOMIC DNA]</scope>
    <source>
        <strain evidence="8">Ya'a_city_454_Pm</strain>
        <tissue evidence="8">Whole body</tissue>
    </source>
</reference>
<keyword evidence="3" id="KW-0378">Hydrolase</keyword>
<keyword evidence="2" id="KW-0719">Serine esterase</keyword>
<evidence type="ECO:0000259" key="7">
    <source>
        <dbReference type="Pfam" id="PF00135"/>
    </source>
</evidence>
<gene>
    <name evidence="8" type="ORF">RR48_13919</name>
</gene>
<keyword evidence="5" id="KW-0325">Glycoprotein</keyword>